<dbReference type="InterPro" id="IPR055348">
    <property type="entry name" value="DctQ"/>
</dbReference>
<dbReference type="GO" id="GO:0022857">
    <property type="term" value="F:transmembrane transporter activity"/>
    <property type="evidence" value="ECO:0007669"/>
    <property type="project" value="UniProtKB-UniRule"/>
</dbReference>
<proteinExistence type="inferred from homology"/>
<feature type="domain" description="Tripartite ATP-independent periplasmic transporters DctQ component" evidence="10">
    <location>
        <begin position="62"/>
        <end position="172"/>
    </location>
</feature>
<evidence type="ECO:0000256" key="6">
    <source>
        <dbReference type="ARBA" id="ARBA00022989"/>
    </source>
</evidence>
<evidence type="ECO:0000256" key="8">
    <source>
        <dbReference type="ARBA" id="ARBA00038436"/>
    </source>
</evidence>
<feature type="transmembrane region" description="Helical" evidence="9">
    <location>
        <begin position="21"/>
        <end position="39"/>
    </location>
</feature>
<evidence type="ECO:0000256" key="2">
    <source>
        <dbReference type="ARBA" id="ARBA00022448"/>
    </source>
</evidence>
<comment type="function">
    <text evidence="9">Part of the tripartite ATP-independent periplasmic (TRAP) transport system.</text>
</comment>
<dbReference type="OrthoDB" id="4250245at2"/>
<keyword evidence="5 9" id="KW-0812">Transmembrane</keyword>
<comment type="similarity">
    <text evidence="8 9">Belongs to the TRAP transporter small permease family.</text>
</comment>
<comment type="subunit">
    <text evidence="9">The complex comprises the extracytoplasmic solute receptor protein and the two transmembrane proteins.</text>
</comment>
<evidence type="ECO:0000256" key="5">
    <source>
        <dbReference type="ARBA" id="ARBA00022692"/>
    </source>
</evidence>
<sequence>MPEFLKRLIDAICYPARWISWLTLPLIAMILVTVVMAQFGSSTLLDWEGQIPILGRALTVNSLVDLQWYIFALLVLFGGIWALRDDRHVSVDFLSLQMSRRQQLWFRMLGDLVFLLPFCLIMAWYGWSFAEVAWRTAEASTQGGLNNRWLIKSVLPISFGMMGLLGLARAIGTAIQLYRGNLSEDIR</sequence>
<dbReference type="Proteomes" id="UP000245911">
    <property type="component" value="Unassembled WGS sequence"/>
</dbReference>
<keyword evidence="6 9" id="KW-1133">Transmembrane helix</keyword>
<evidence type="ECO:0000256" key="9">
    <source>
        <dbReference type="RuleBase" id="RU369079"/>
    </source>
</evidence>
<evidence type="ECO:0000313" key="12">
    <source>
        <dbReference type="Proteomes" id="UP000245911"/>
    </source>
</evidence>
<feature type="transmembrane region" description="Helical" evidence="9">
    <location>
        <begin position="154"/>
        <end position="178"/>
    </location>
</feature>
<evidence type="ECO:0000256" key="3">
    <source>
        <dbReference type="ARBA" id="ARBA00022475"/>
    </source>
</evidence>
<dbReference type="RefSeq" id="WP_116557134.1">
    <property type="nucleotide sequence ID" value="NZ_JBLWYE010000013.1"/>
</dbReference>
<reference evidence="11 12" key="1">
    <citation type="submission" date="2018-04" db="EMBL/GenBank/DDBJ databases">
        <title>Pararhodobacter oceanense sp. nov., isolated from marine intertidal sediment.</title>
        <authorList>
            <person name="Wang X.-L."/>
            <person name="Du Z.-J."/>
        </authorList>
    </citation>
    <scope>NUCLEOTIDE SEQUENCE [LARGE SCALE GENOMIC DNA]</scope>
    <source>
        <strain evidence="11 12">AM505</strain>
    </source>
</reference>
<evidence type="ECO:0000256" key="4">
    <source>
        <dbReference type="ARBA" id="ARBA00022519"/>
    </source>
</evidence>
<keyword evidence="3" id="KW-1003">Cell membrane</keyword>
<comment type="subcellular location">
    <subcellularLocation>
        <location evidence="1 9">Cell inner membrane</location>
        <topology evidence="1 9">Multi-pass membrane protein</topology>
    </subcellularLocation>
</comment>
<dbReference type="EMBL" id="QDKM01000001">
    <property type="protein sequence ID" value="PVH30712.1"/>
    <property type="molecule type" value="Genomic_DNA"/>
</dbReference>
<organism evidence="11 12">
    <name type="scientific">Pararhodobacter oceanensis</name>
    <dbReference type="NCBI Taxonomy" id="2172121"/>
    <lineage>
        <taxon>Bacteria</taxon>
        <taxon>Pseudomonadati</taxon>
        <taxon>Pseudomonadota</taxon>
        <taxon>Alphaproteobacteria</taxon>
        <taxon>Rhodobacterales</taxon>
        <taxon>Paracoccaceae</taxon>
        <taxon>Pararhodobacter</taxon>
    </lineage>
</organism>
<dbReference type="Pfam" id="PF04290">
    <property type="entry name" value="DctQ"/>
    <property type="match status" value="1"/>
</dbReference>
<name>A0A2T8HZE2_9RHOB</name>
<dbReference type="PANTHER" id="PTHR35011:SF4">
    <property type="entry name" value="SLL1102 PROTEIN"/>
    <property type="match status" value="1"/>
</dbReference>
<dbReference type="InterPro" id="IPR007387">
    <property type="entry name" value="TRAP_DctQ"/>
</dbReference>
<dbReference type="AlphaFoldDB" id="A0A2T8HZE2"/>
<dbReference type="PANTHER" id="PTHR35011">
    <property type="entry name" value="2,3-DIKETO-L-GULONATE TRAP TRANSPORTER SMALL PERMEASE PROTEIN YIAM"/>
    <property type="match status" value="1"/>
</dbReference>
<keyword evidence="7 9" id="KW-0472">Membrane</keyword>
<evidence type="ECO:0000259" key="10">
    <source>
        <dbReference type="Pfam" id="PF04290"/>
    </source>
</evidence>
<keyword evidence="2 9" id="KW-0813">Transport</keyword>
<keyword evidence="12" id="KW-1185">Reference proteome</keyword>
<feature type="transmembrane region" description="Helical" evidence="9">
    <location>
        <begin position="66"/>
        <end position="83"/>
    </location>
</feature>
<comment type="caution">
    <text evidence="11">The sequence shown here is derived from an EMBL/GenBank/DDBJ whole genome shotgun (WGS) entry which is preliminary data.</text>
</comment>
<evidence type="ECO:0000313" key="11">
    <source>
        <dbReference type="EMBL" id="PVH30712.1"/>
    </source>
</evidence>
<evidence type="ECO:0000256" key="7">
    <source>
        <dbReference type="ARBA" id="ARBA00023136"/>
    </source>
</evidence>
<evidence type="ECO:0000256" key="1">
    <source>
        <dbReference type="ARBA" id="ARBA00004429"/>
    </source>
</evidence>
<gene>
    <name evidence="11" type="ORF">DDE20_04135</name>
</gene>
<keyword evidence="4 9" id="KW-0997">Cell inner membrane</keyword>
<feature type="transmembrane region" description="Helical" evidence="9">
    <location>
        <begin position="104"/>
        <end position="127"/>
    </location>
</feature>
<dbReference type="GO" id="GO:0005886">
    <property type="term" value="C:plasma membrane"/>
    <property type="evidence" value="ECO:0007669"/>
    <property type="project" value="UniProtKB-SubCell"/>
</dbReference>
<protein>
    <recommendedName>
        <fullName evidence="9">TRAP transporter small permease protein</fullName>
    </recommendedName>
</protein>
<accession>A0A2T8HZE2</accession>